<dbReference type="Proteomes" id="UP000050833">
    <property type="component" value="Unassembled WGS sequence"/>
</dbReference>
<gene>
    <name evidence="2" type="ORF">APZ18_03140</name>
</gene>
<dbReference type="InterPro" id="IPR056095">
    <property type="entry name" value="DUF7678"/>
</dbReference>
<accession>A0AAW3JUG1</accession>
<organism evidence="2 3">
    <name type="scientific">Butyribacter intestini</name>
    <dbReference type="NCBI Taxonomy" id="1703332"/>
    <lineage>
        <taxon>Bacteria</taxon>
        <taxon>Bacillati</taxon>
        <taxon>Bacillota</taxon>
        <taxon>Clostridia</taxon>
        <taxon>Lachnospirales</taxon>
        <taxon>Lachnospiraceae</taxon>
        <taxon>Butyribacter</taxon>
    </lineage>
</organism>
<name>A0AAW3JUG1_9FIRM</name>
<feature type="domain" description="DUF7678" evidence="1">
    <location>
        <begin position="5"/>
        <end position="83"/>
    </location>
</feature>
<reference evidence="2 3" key="1">
    <citation type="submission" date="2015-10" db="EMBL/GenBank/DDBJ databases">
        <title>Butyribacter intestini gen. nov., sp. nov., a butyric acid-producing bacterium of the family Lachnospiraceae isolated from the human faeces.</title>
        <authorList>
            <person name="Zou Y."/>
            <person name="Xue W."/>
            <person name="Luo G."/>
            <person name="Lv M."/>
        </authorList>
    </citation>
    <scope>NUCLEOTIDE SEQUENCE [LARGE SCALE GENOMIC DNA]</scope>
    <source>
        <strain evidence="2 3">TF01-11</strain>
    </source>
</reference>
<dbReference type="AlphaFoldDB" id="A0AAW3JUG1"/>
<dbReference type="EMBL" id="LLKB01000001">
    <property type="protein sequence ID" value="KQC86202.1"/>
    <property type="molecule type" value="Genomic_DNA"/>
</dbReference>
<keyword evidence="3" id="KW-1185">Reference proteome</keyword>
<proteinExistence type="predicted"/>
<comment type="caution">
    <text evidence="2">The sequence shown here is derived from an EMBL/GenBank/DDBJ whole genome shotgun (WGS) entry which is preliminary data.</text>
</comment>
<sequence length="83" mass="9395">MANGWHEGTIGIPVKDGGMKVAHYWVKAFEEPSEYYGINGGKISKLSIKIDGEWKANYDRGWDIEPADEETNIAYSILLNEYN</sequence>
<evidence type="ECO:0000259" key="1">
    <source>
        <dbReference type="Pfam" id="PF24726"/>
    </source>
</evidence>
<evidence type="ECO:0000313" key="3">
    <source>
        <dbReference type="Proteomes" id="UP000050833"/>
    </source>
</evidence>
<dbReference type="Pfam" id="PF24726">
    <property type="entry name" value="DUF7678"/>
    <property type="match status" value="1"/>
</dbReference>
<dbReference type="RefSeq" id="WP_055941510.1">
    <property type="nucleotide sequence ID" value="NZ_LLKB01000001.1"/>
</dbReference>
<evidence type="ECO:0000313" key="2">
    <source>
        <dbReference type="EMBL" id="KQC86202.1"/>
    </source>
</evidence>
<protein>
    <recommendedName>
        <fullName evidence="1">DUF7678 domain-containing protein</fullName>
    </recommendedName>
</protein>